<feature type="domain" description="Histidine kinase/HSP90-like ATPase" evidence="11">
    <location>
        <begin position="329"/>
        <end position="419"/>
    </location>
</feature>
<evidence type="ECO:0000256" key="7">
    <source>
        <dbReference type="ARBA" id="ARBA00022840"/>
    </source>
</evidence>
<dbReference type="GO" id="GO:0000155">
    <property type="term" value="F:phosphorelay sensor kinase activity"/>
    <property type="evidence" value="ECO:0007669"/>
    <property type="project" value="InterPro"/>
</dbReference>
<keyword evidence="10" id="KW-1133">Transmembrane helix</keyword>
<keyword evidence="8" id="KW-0902">Two-component regulatory system</keyword>
<dbReference type="InterPro" id="IPR036890">
    <property type="entry name" value="HATPase_C_sf"/>
</dbReference>
<dbReference type="EMBL" id="JACHDB010000001">
    <property type="protein sequence ID" value="MBB5434932.1"/>
    <property type="molecule type" value="Genomic_DNA"/>
</dbReference>
<dbReference type="GO" id="GO:0005524">
    <property type="term" value="F:ATP binding"/>
    <property type="evidence" value="ECO:0007669"/>
    <property type="project" value="UniProtKB-KW"/>
</dbReference>
<proteinExistence type="predicted"/>
<dbReference type="GO" id="GO:0016020">
    <property type="term" value="C:membrane"/>
    <property type="evidence" value="ECO:0007669"/>
    <property type="project" value="InterPro"/>
</dbReference>
<keyword evidence="4" id="KW-0808">Transferase</keyword>
<keyword evidence="5" id="KW-0547">Nucleotide-binding</keyword>
<dbReference type="AlphaFoldDB" id="A0A7W8QQW3"/>
<feature type="transmembrane region" description="Helical" evidence="10">
    <location>
        <begin position="172"/>
        <end position="192"/>
    </location>
</feature>
<dbReference type="PANTHER" id="PTHR24421:SF10">
    <property type="entry name" value="NITRATE_NITRITE SENSOR PROTEIN NARQ"/>
    <property type="match status" value="1"/>
</dbReference>
<evidence type="ECO:0000256" key="3">
    <source>
        <dbReference type="ARBA" id="ARBA00022553"/>
    </source>
</evidence>
<organism evidence="12 13">
    <name type="scientific">Nocardiopsis composta</name>
    <dbReference type="NCBI Taxonomy" id="157465"/>
    <lineage>
        <taxon>Bacteria</taxon>
        <taxon>Bacillati</taxon>
        <taxon>Actinomycetota</taxon>
        <taxon>Actinomycetes</taxon>
        <taxon>Streptosporangiales</taxon>
        <taxon>Nocardiopsidaceae</taxon>
        <taxon>Nocardiopsis</taxon>
    </lineage>
</organism>
<feature type="compositionally biased region" description="Low complexity" evidence="9">
    <location>
        <begin position="60"/>
        <end position="70"/>
    </location>
</feature>
<feature type="transmembrane region" description="Helical" evidence="10">
    <location>
        <begin position="105"/>
        <end position="131"/>
    </location>
</feature>
<dbReference type="Gene3D" id="1.20.5.1930">
    <property type="match status" value="1"/>
</dbReference>
<evidence type="ECO:0000313" key="12">
    <source>
        <dbReference type="EMBL" id="MBB5434932.1"/>
    </source>
</evidence>
<feature type="region of interest" description="Disordered" evidence="9">
    <location>
        <begin position="44"/>
        <end position="70"/>
    </location>
</feature>
<evidence type="ECO:0000256" key="6">
    <source>
        <dbReference type="ARBA" id="ARBA00022777"/>
    </source>
</evidence>
<evidence type="ECO:0000313" key="13">
    <source>
        <dbReference type="Proteomes" id="UP000572635"/>
    </source>
</evidence>
<keyword evidence="10" id="KW-0812">Transmembrane</keyword>
<dbReference type="GO" id="GO:0046983">
    <property type="term" value="F:protein dimerization activity"/>
    <property type="evidence" value="ECO:0007669"/>
    <property type="project" value="InterPro"/>
</dbReference>
<feature type="transmembrane region" description="Helical" evidence="10">
    <location>
        <begin position="143"/>
        <end position="160"/>
    </location>
</feature>
<feature type="transmembrane region" description="Helical" evidence="10">
    <location>
        <begin position="20"/>
        <end position="41"/>
    </location>
</feature>
<dbReference type="CDD" id="cd16917">
    <property type="entry name" value="HATPase_UhpB-NarQ-NarX-like"/>
    <property type="match status" value="1"/>
</dbReference>
<evidence type="ECO:0000256" key="1">
    <source>
        <dbReference type="ARBA" id="ARBA00000085"/>
    </source>
</evidence>
<dbReference type="Pfam" id="PF07730">
    <property type="entry name" value="HisKA_3"/>
    <property type="match status" value="1"/>
</dbReference>
<evidence type="ECO:0000256" key="5">
    <source>
        <dbReference type="ARBA" id="ARBA00022741"/>
    </source>
</evidence>
<feature type="transmembrane region" description="Helical" evidence="10">
    <location>
        <begin position="80"/>
        <end position="98"/>
    </location>
</feature>
<dbReference type="InterPro" id="IPR011712">
    <property type="entry name" value="Sig_transdc_His_kin_sub3_dim/P"/>
</dbReference>
<gene>
    <name evidence="12" type="ORF">HDA36_005016</name>
</gene>
<keyword evidence="6 12" id="KW-0418">Kinase</keyword>
<dbReference type="Pfam" id="PF02518">
    <property type="entry name" value="HATPase_c"/>
    <property type="match status" value="1"/>
</dbReference>
<evidence type="ECO:0000256" key="10">
    <source>
        <dbReference type="SAM" id="Phobius"/>
    </source>
</evidence>
<dbReference type="EC" id="2.7.13.3" evidence="2"/>
<dbReference type="SUPFAM" id="SSF55874">
    <property type="entry name" value="ATPase domain of HSP90 chaperone/DNA topoisomerase II/histidine kinase"/>
    <property type="match status" value="1"/>
</dbReference>
<dbReference type="SMART" id="SM00387">
    <property type="entry name" value="HATPase_c"/>
    <property type="match status" value="1"/>
</dbReference>
<comment type="caution">
    <text evidence="12">The sequence shown here is derived from an EMBL/GenBank/DDBJ whole genome shotgun (WGS) entry which is preliminary data.</text>
</comment>
<keyword evidence="10" id="KW-0472">Membrane</keyword>
<evidence type="ECO:0000256" key="9">
    <source>
        <dbReference type="SAM" id="MobiDB-lite"/>
    </source>
</evidence>
<reference evidence="12 13" key="1">
    <citation type="submission" date="2020-08" db="EMBL/GenBank/DDBJ databases">
        <title>Sequencing the genomes of 1000 actinobacteria strains.</title>
        <authorList>
            <person name="Klenk H.-P."/>
        </authorList>
    </citation>
    <scope>NUCLEOTIDE SEQUENCE [LARGE SCALE GENOMIC DNA]</scope>
    <source>
        <strain evidence="12 13">DSM 44551</strain>
    </source>
</reference>
<dbReference type="InterPro" id="IPR003594">
    <property type="entry name" value="HATPase_dom"/>
</dbReference>
<evidence type="ECO:0000256" key="4">
    <source>
        <dbReference type="ARBA" id="ARBA00022679"/>
    </source>
</evidence>
<name>A0A7W8QQW3_9ACTN</name>
<keyword evidence="3" id="KW-0597">Phosphoprotein</keyword>
<protein>
    <recommendedName>
        <fullName evidence="2">histidine kinase</fullName>
        <ecNumber evidence="2">2.7.13.3</ecNumber>
    </recommendedName>
</protein>
<evidence type="ECO:0000256" key="2">
    <source>
        <dbReference type="ARBA" id="ARBA00012438"/>
    </source>
</evidence>
<dbReference type="Gene3D" id="3.30.565.10">
    <property type="entry name" value="Histidine kinase-like ATPase, C-terminal domain"/>
    <property type="match status" value="1"/>
</dbReference>
<sequence length="424" mass="44927">MRSFLERVRAPWRSGAARRLALDVPLGLLVLAFSAVFLRAARTPGPPSPDKQGGPPWEGPPEWGDGPPWAGADPLPPEPLAFACIWAVALAVAVRRFYPRAAFAAATLAAAVFAAEVGGSGPILAGMVVTAYTMAARTPLRSWAPWTAAIVPLLLVGGVGRPYLGLLEADTYAVAVPYTTLLLAALAVGVTVRGRRQNALQERREELRRSAYEERLRIAREVHDLVGHSLSVINMQAGVALHVLDKRPDRVRDSLDAIRSTSKDALEELRGTLAVFRQGDGGGPGLDPGDDRAPLPGLDRLGELAARMESAGQRVSVHTEGSPVVPPAAVDHAAYRIVQEALTNALRHAPGAEARVRIGYERTEVVVEIENDGAAVAEHAEGSGIAGMRERARAVGGNLHAGPRPQGGFAVRARLPLGIPRSGR</sequence>
<comment type="catalytic activity">
    <reaction evidence="1">
        <text>ATP + protein L-histidine = ADP + protein N-phospho-L-histidine.</text>
        <dbReference type="EC" id="2.7.13.3"/>
    </reaction>
</comment>
<evidence type="ECO:0000256" key="8">
    <source>
        <dbReference type="ARBA" id="ARBA00023012"/>
    </source>
</evidence>
<dbReference type="Proteomes" id="UP000572635">
    <property type="component" value="Unassembled WGS sequence"/>
</dbReference>
<dbReference type="PANTHER" id="PTHR24421">
    <property type="entry name" value="NITRATE/NITRITE SENSOR PROTEIN NARX-RELATED"/>
    <property type="match status" value="1"/>
</dbReference>
<evidence type="ECO:0000259" key="11">
    <source>
        <dbReference type="SMART" id="SM00387"/>
    </source>
</evidence>
<dbReference type="InterPro" id="IPR050482">
    <property type="entry name" value="Sensor_HK_TwoCompSys"/>
</dbReference>
<keyword evidence="13" id="KW-1185">Reference proteome</keyword>
<keyword evidence="7" id="KW-0067">ATP-binding</keyword>
<dbReference type="RefSeq" id="WP_312893807.1">
    <property type="nucleotide sequence ID" value="NZ_BAAAJD010000028.1"/>
</dbReference>
<accession>A0A7W8QQW3</accession>